<dbReference type="RefSeq" id="WP_146786717.1">
    <property type="nucleotide sequence ID" value="NZ_CP042434.1"/>
</dbReference>
<accession>A0A5B8VRM1</accession>
<name>A0A5B8VRM1_9BACT</name>
<reference evidence="2 3" key="1">
    <citation type="journal article" date="2017" name="Int. J. Syst. Evol. Microbiol.">
        <title>Arachidicoccus ginsenosidivorans sp. nov., with ginsenoside-converting activity isolated from ginseng cultivating soil.</title>
        <authorList>
            <person name="Siddiqi M.Z."/>
            <person name="Aslam Z."/>
            <person name="Im W.T."/>
        </authorList>
    </citation>
    <scope>NUCLEOTIDE SEQUENCE [LARGE SCALE GENOMIC DNA]</scope>
    <source>
        <strain evidence="2 3">Gsoil 809</strain>
    </source>
</reference>
<dbReference type="KEGG" id="agi:FSB73_20790"/>
<organism evidence="2 3">
    <name type="scientific">Arachidicoccus ginsenosidivorans</name>
    <dbReference type="NCBI Taxonomy" id="496057"/>
    <lineage>
        <taxon>Bacteria</taxon>
        <taxon>Pseudomonadati</taxon>
        <taxon>Bacteroidota</taxon>
        <taxon>Chitinophagia</taxon>
        <taxon>Chitinophagales</taxon>
        <taxon>Chitinophagaceae</taxon>
        <taxon>Arachidicoccus</taxon>
    </lineage>
</organism>
<proteinExistence type="predicted"/>
<evidence type="ECO:0000256" key="1">
    <source>
        <dbReference type="SAM" id="MobiDB-lite"/>
    </source>
</evidence>
<dbReference type="Proteomes" id="UP000321291">
    <property type="component" value="Chromosome"/>
</dbReference>
<dbReference type="EMBL" id="CP042434">
    <property type="protein sequence ID" value="QEC73741.1"/>
    <property type="molecule type" value="Genomic_DNA"/>
</dbReference>
<protein>
    <submittedName>
        <fullName evidence="2">Uncharacterized protein</fullName>
    </submittedName>
</protein>
<keyword evidence="3" id="KW-1185">Reference proteome</keyword>
<gene>
    <name evidence="2" type="ORF">FSB73_20790</name>
</gene>
<feature type="region of interest" description="Disordered" evidence="1">
    <location>
        <begin position="1"/>
        <end position="39"/>
    </location>
</feature>
<sequence length="320" mass="36911">MSSFNNNVNGSKYSASNSGTDSSIDNASHPTKQDNNNAATPHMDCPWIITPFKGKPLTQQQIQYNLLIEMLYLYVNIYNNNIAIADTQLEYYDTIVAPLEDKYDIATAGYIKALHRLYNGLVKLLDEKSCYEPAINIVALFIQQIRIYFKDPNISDEQIYVLMDLPEPLNLKLVADKLFDKRKQAAYIQLYNAGIYVDYKVISQIKDEAKFEKVIQKLVSGHFIAPRSNSMQQWPQGPLTHSLLRTELHRLHTFSLRNLQCRDITWRLHNFILHCFDNLKDPKTGLKKKVTKNFLTALQTSLNIYSTGTLIHLFPIRLRH</sequence>
<dbReference type="AlphaFoldDB" id="A0A5B8VRM1"/>
<evidence type="ECO:0000313" key="3">
    <source>
        <dbReference type="Proteomes" id="UP000321291"/>
    </source>
</evidence>
<evidence type="ECO:0000313" key="2">
    <source>
        <dbReference type="EMBL" id="QEC73741.1"/>
    </source>
</evidence>